<comment type="caution">
    <text evidence="3">The sequence shown here is derived from an EMBL/GenBank/DDBJ whole genome shotgun (WGS) entry which is preliminary data.</text>
</comment>
<accession>A0A9W8AZ03</accession>
<feature type="compositionally biased region" description="Basic and acidic residues" evidence="1">
    <location>
        <begin position="55"/>
        <end position="67"/>
    </location>
</feature>
<feature type="compositionally biased region" description="Basic and acidic residues" evidence="1">
    <location>
        <begin position="87"/>
        <end position="103"/>
    </location>
</feature>
<feature type="region of interest" description="Disordered" evidence="1">
    <location>
        <begin position="43"/>
        <end position="67"/>
    </location>
</feature>
<sequence length="103" mass="11392">MKLSTISCIAQIAFACVLVSPIWAVDSNIPKRSKPFKEVRDKFIPQGQEPLPPVTERKTNAGKKTAADEKYDDDLVAFSKQASGARKQQDDLDAKLEESKKGK</sequence>
<dbReference type="Proteomes" id="UP001151582">
    <property type="component" value="Unassembled WGS sequence"/>
</dbReference>
<keyword evidence="2" id="KW-0732">Signal</keyword>
<evidence type="ECO:0000313" key="3">
    <source>
        <dbReference type="EMBL" id="KAJ1972528.1"/>
    </source>
</evidence>
<reference evidence="3" key="1">
    <citation type="submission" date="2022-07" db="EMBL/GenBank/DDBJ databases">
        <title>Phylogenomic reconstructions and comparative analyses of Kickxellomycotina fungi.</title>
        <authorList>
            <person name="Reynolds N.K."/>
            <person name="Stajich J.E."/>
            <person name="Barry K."/>
            <person name="Grigoriev I.V."/>
            <person name="Crous P."/>
            <person name="Smith M.E."/>
        </authorList>
    </citation>
    <scope>NUCLEOTIDE SEQUENCE</scope>
    <source>
        <strain evidence="3">RSA 567</strain>
    </source>
</reference>
<gene>
    <name evidence="3" type="ORF">H4R34_005379</name>
</gene>
<dbReference type="OrthoDB" id="10468150at2759"/>
<dbReference type="PROSITE" id="PS51257">
    <property type="entry name" value="PROKAR_LIPOPROTEIN"/>
    <property type="match status" value="1"/>
</dbReference>
<evidence type="ECO:0000256" key="1">
    <source>
        <dbReference type="SAM" id="MobiDB-lite"/>
    </source>
</evidence>
<name>A0A9W8AZ03_9FUNG</name>
<evidence type="ECO:0000256" key="2">
    <source>
        <dbReference type="SAM" id="SignalP"/>
    </source>
</evidence>
<dbReference type="AlphaFoldDB" id="A0A9W8AZ03"/>
<feature type="region of interest" description="Disordered" evidence="1">
    <location>
        <begin position="80"/>
        <end position="103"/>
    </location>
</feature>
<organism evidence="3 4">
    <name type="scientific">Dimargaris verticillata</name>
    <dbReference type="NCBI Taxonomy" id="2761393"/>
    <lineage>
        <taxon>Eukaryota</taxon>
        <taxon>Fungi</taxon>
        <taxon>Fungi incertae sedis</taxon>
        <taxon>Zoopagomycota</taxon>
        <taxon>Kickxellomycotina</taxon>
        <taxon>Dimargaritomycetes</taxon>
        <taxon>Dimargaritales</taxon>
        <taxon>Dimargaritaceae</taxon>
        <taxon>Dimargaris</taxon>
    </lineage>
</organism>
<dbReference type="EMBL" id="JANBQB010001032">
    <property type="protein sequence ID" value="KAJ1972528.1"/>
    <property type="molecule type" value="Genomic_DNA"/>
</dbReference>
<evidence type="ECO:0000313" key="4">
    <source>
        <dbReference type="Proteomes" id="UP001151582"/>
    </source>
</evidence>
<proteinExistence type="predicted"/>
<feature type="signal peptide" evidence="2">
    <location>
        <begin position="1"/>
        <end position="24"/>
    </location>
</feature>
<feature type="chain" id="PRO_5040791848" evidence="2">
    <location>
        <begin position="25"/>
        <end position="103"/>
    </location>
</feature>
<keyword evidence="4" id="KW-1185">Reference proteome</keyword>
<protein>
    <submittedName>
        <fullName evidence="3">Uncharacterized protein</fullName>
    </submittedName>
</protein>